<proteinExistence type="predicted"/>
<dbReference type="Proteomes" id="UP000076927">
    <property type="component" value="Chromosome"/>
</dbReference>
<protein>
    <submittedName>
        <fullName evidence="1">Uncharacterized protein</fullName>
    </submittedName>
</protein>
<evidence type="ECO:0000313" key="1">
    <source>
        <dbReference type="EMBL" id="ANE47756.1"/>
    </source>
</evidence>
<dbReference type="EMBL" id="CP011388">
    <property type="protein sequence ID" value="ANE47756.1"/>
    <property type="molecule type" value="Genomic_DNA"/>
</dbReference>
<name>A0A172TLA8_9BACL</name>
<dbReference type="RefSeq" id="WP_068608781.1">
    <property type="nucleotide sequence ID" value="NZ_CP011388.1"/>
</dbReference>
<keyword evidence="2" id="KW-1185">Reference proteome</keyword>
<dbReference type="OrthoDB" id="2641610at2"/>
<accession>A0A172TLA8</accession>
<dbReference type="KEGG" id="pswu:SY83_17360"/>
<dbReference type="PATRIC" id="fig|1178515.4.peg.3495"/>
<dbReference type="AlphaFoldDB" id="A0A172TLA8"/>
<reference evidence="1 2" key="1">
    <citation type="submission" date="2015-01" db="EMBL/GenBank/DDBJ databases">
        <title>Paenibacillus swuensis/DY6/whole genome sequencing.</title>
        <authorList>
            <person name="Kim M.K."/>
            <person name="Srinivasan S."/>
            <person name="Lee J.-J."/>
        </authorList>
    </citation>
    <scope>NUCLEOTIDE SEQUENCE [LARGE SCALE GENOMIC DNA]</scope>
    <source>
        <strain evidence="1 2">DY6</strain>
    </source>
</reference>
<sequence>MTILLDSQVSQNSSYSGAFAIPITAIGTPQLVGQLGLNLTTGVSGRRVILAGVVGLQLPLLPVVTSATISVYRGPSTSDLLIYQATENLNLALLGPQIFSFNSTDFNPPQVFQLYSMYVSVSVLGVLRVGPESFNGTGYAD</sequence>
<gene>
    <name evidence="1" type="ORF">SY83_17360</name>
</gene>
<organism evidence="1 2">
    <name type="scientific">Paenibacillus swuensis</name>
    <dbReference type="NCBI Taxonomy" id="1178515"/>
    <lineage>
        <taxon>Bacteria</taxon>
        <taxon>Bacillati</taxon>
        <taxon>Bacillota</taxon>
        <taxon>Bacilli</taxon>
        <taxon>Bacillales</taxon>
        <taxon>Paenibacillaceae</taxon>
        <taxon>Paenibacillus</taxon>
    </lineage>
</organism>
<evidence type="ECO:0000313" key="2">
    <source>
        <dbReference type="Proteomes" id="UP000076927"/>
    </source>
</evidence>